<name>A0A839DQQ4_9PSEU</name>
<comment type="caution">
    <text evidence="1">The sequence shown here is derived from an EMBL/GenBank/DDBJ whole genome shotgun (WGS) entry which is preliminary data.</text>
</comment>
<evidence type="ECO:0000313" key="2">
    <source>
        <dbReference type="Proteomes" id="UP000569329"/>
    </source>
</evidence>
<protein>
    <submittedName>
        <fullName evidence="1">DNA invertase Pin-like site-specific DNA recombinase</fullName>
    </submittedName>
</protein>
<evidence type="ECO:0000313" key="1">
    <source>
        <dbReference type="EMBL" id="MBA8823844.1"/>
    </source>
</evidence>
<dbReference type="Proteomes" id="UP000569329">
    <property type="component" value="Unassembled WGS sequence"/>
</dbReference>
<keyword evidence="2" id="KW-1185">Reference proteome</keyword>
<accession>A0A839DQQ4</accession>
<dbReference type="AlphaFoldDB" id="A0A839DQQ4"/>
<dbReference type="EMBL" id="JACGWZ010000001">
    <property type="protein sequence ID" value="MBA8823844.1"/>
    <property type="molecule type" value="Genomic_DNA"/>
</dbReference>
<organism evidence="1 2">
    <name type="scientific">Halosaccharopolyspora lacisalsi</name>
    <dbReference type="NCBI Taxonomy" id="1000566"/>
    <lineage>
        <taxon>Bacteria</taxon>
        <taxon>Bacillati</taxon>
        <taxon>Actinomycetota</taxon>
        <taxon>Actinomycetes</taxon>
        <taxon>Pseudonocardiales</taxon>
        <taxon>Pseudonocardiaceae</taxon>
        <taxon>Halosaccharopolyspora</taxon>
    </lineage>
</organism>
<sequence>MNIQDSFWSLPACASGIGRLGVADERISLDHGLAGTTRARPGLDQALAAVRTGDTLVAPSSTDWLGRCRMLARSAAL</sequence>
<proteinExistence type="predicted"/>
<reference evidence="1 2" key="1">
    <citation type="submission" date="2020-07" db="EMBL/GenBank/DDBJ databases">
        <title>Sequencing the genomes of 1000 actinobacteria strains.</title>
        <authorList>
            <person name="Klenk H.-P."/>
        </authorList>
    </citation>
    <scope>NUCLEOTIDE SEQUENCE [LARGE SCALE GENOMIC DNA]</scope>
    <source>
        <strain evidence="1 2">DSM 45975</strain>
    </source>
</reference>
<gene>
    <name evidence="1" type="ORF">FHX42_001173</name>
</gene>